<keyword evidence="3" id="KW-1185">Reference proteome</keyword>
<feature type="compositionally biased region" description="Low complexity" evidence="1">
    <location>
        <begin position="459"/>
        <end position="479"/>
    </location>
</feature>
<organism evidence="2 3">
    <name type="scientific">Sporormia fimetaria CBS 119925</name>
    <dbReference type="NCBI Taxonomy" id="1340428"/>
    <lineage>
        <taxon>Eukaryota</taxon>
        <taxon>Fungi</taxon>
        <taxon>Dikarya</taxon>
        <taxon>Ascomycota</taxon>
        <taxon>Pezizomycotina</taxon>
        <taxon>Dothideomycetes</taxon>
        <taxon>Pleosporomycetidae</taxon>
        <taxon>Pleosporales</taxon>
        <taxon>Sporormiaceae</taxon>
        <taxon>Sporormia</taxon>
    </lineage>
</organism>
<feature type="compositionally biased region" description="Polar residues" evidence="1">
    <location>
        <begin position="16"/>
        <end position="28"/>
    </location>
</feature>
<evidence type="ECO:0000313" key="2">
    <source>
        <dbReference type="EMBL" id="KAF2749190.1"/>
    </source>
</evidence>
<feature type="compositionally biased region" description="Polar residues" evidence="1">
    <location>
        <begin position="374"/>
        <end position="398"/>
    </location>
</feature>
<accession>A0A6A6VI31</accession>
<reference evidence="2" key="1">
    <citation type="journal article" date="2020" name="Stud. Mycol.">
        <title>101 Dothideomycetes genomes: a test case for predicting lifestyles and emergence of pathogens.</title>
        <authorList>
            <person name="Haridas S."/>
            <person name="Albert R."/>
            <person name="Binder M."/>
            <person name="Bloem J."/>
            <person name="Labutti K."/>
            <person name="Salamov A."/>
            <person name="Andreopoulos B."/>
            <person name="Baker S."/>
            <person name="Barry K."/>
            <person name="Bills G."/>
            <person name="Bluhm B."/>
            <person name="Cannon C."/>
            <person name="Castanera R."/>
            <person name="Culley D."/>
            <person name="Daum C."/>
            <person name="Ezra D."/>
            <person name="Gonzalez J."/>
            <person name="Henrissat B."/>
            <person name="Kuo A."/>
            <person name="Liang C."/>
            <person name="Lipzen A."/>
            <person name="Lutzoni F."/>
            <person name="Magnuson J."/>
            <person name="Mondo S."/>
            <person name="Nolan M."/>
            <person name="Ohm R."/>
            <person name="Pangilinan J."/>
            <person name="Park H.-J."/>
            <person name="Ramirez L."/>
            <person name="Alfaro M."/>
            <person name="Sun H."/>
            <person name="Tritt A."/>
            <person name="Yoshinaga Y."/>
            <person name="Zwiers L.-H."/>
            <person name="Turgeon B."/>
            <person name="Goodwin S."/>
            <person name="Spatafora J."/>
            <person name="Crous P."/>
            <person name="Grigoriev I."/>
        </authorList>
    </citation>
    <scope>NUCLEOTIDE SEQUENCE</scope>
    <source>
        <strain evidence="2">CBS 119925</strain>
    </source>
</reference>
<proteinExistence type="predicted"/>
<feature type="region of interest" description="Disordered" evidence="1">
    <location>
        <begin position="73"/>
        <end position="107"/>
    </location>
</feature>
<evidence type="ECO:0000313" key="3">
    <source>
        <dbReference type="Proteomes" id="UP000799440"/>
    </source>
</evidence>
<dbReference type="EMBL" id="MU006567">
    <property type="protein sequence ID" value="KAF2749190.1"/>
    <property type="molecule type" value="Genomic_DNA"/>
</dbReference>
<feature type="compositionally biased region" description="Pro residues" evidence="1">
    <location>
        <begin position="88"/>
        <end position="100"/>
    </location>
</feature>
<dbReference type="AlphaFoldDB" id="A0A6A6VI31"/>
<feature type="compositionally biased region" description="Polar residues" evidence="1">
    <location>
        <begin position="233"/>
        <end position="262"/>
    </location>
</feature>
<dbReference type="Proteomes" id="UP000799440">
    <property type="component" value="Unassembled WGS sequence"/>
</dbReference>
<feature type="region of interest" description="Disordered" evidence="1">
    <location>
        <begin position="1"/>
        <end position="42"/>
    </location>
</feature>
<feature type="compositionally biased region" description="Polar residues" evidence="1">
    <location>
        <begin position="447"/>
        <end position="456"/>
    </location>
</feature>
<protein>
    <submittedName>
        <fullName evidence="2">Uncharacterized protein</fullName>
    </submittedName>
</protein>
<sequence length="590" mass="64396">MPTPAERPGMYAGNTPLPSAAQSNSPSGVHSGPSHAADRYVRESYALEPSHISSETDLATSVAVDCWLSDVRQQYSEPPEGSPHKQPTRPPRPPRPPPPRSSLGGKVWFPTENQKLQAEQLSEKLYKQLQDRRKIEELEVLRLVPTTAFYASRIPSVEEVSVFGYDGPLRIANPDIPSPVEKIPGIGYKVKEPPECEKPDACKPDAELVDGVSVSSRPTLGLVPQDVLPFPSSAGQVPTPQSSVRSTSPQGTAGNASVSSTPAVAPNLLQGPNSSQRSTLRTSKPSGHLAVPQIRRRPVPLRPTTHAQQPSRIPVPKRNRHTSPQLPPGTEVAANRSSTRASPPTVHRQQRERPRTTPPRPSYANKAYVPYNPTYGQVTRTSPVSSGKSQTHSPTTRASPKRHSHPRQPSTSEEFGEIFSAPRVTPPHRKLTTLFPPTPSIPKPASIRSNAYTAKRTQPLASRSSLPLPILSPGLPASGTQSRGGNRRPPTPTAIPLHRDRHAQTQNHLTTVHLTPSAARAAANWVLLNDGLIDRTANVARFRRKRYRCRVQVEVGVEQEGGEEEEEVWVSREWEWRELGGEEGAGYGEA</sequence>
<evidence type="ECO:0000256" key="1">
    <source>
        <dbReference type="SAM" id="MobiDB-lite"/>
    </source>
</evidence>
<feature type="region of interest" description="Disordered" evidence="1">
    <location>
        <begin position="220"/>
        <end position="497"/>
    </location>
</feature>
<name>A0A6A6VI31_9PLEO</name>
<feature type="compositionally biased region" description="Polar residues" evidence="1">
    <location>
        <begin position="270"/>
        <end position="285"/>
    </location>
</feature>
<gene>
    <name evidence="2" type="ORF">M011DRAFT_475922</name>
</gene>